<organism evidence="1">
    <name type="scientific">Anguilla anguilla</name>
    <name type="common">European freshwater eel</name>
    <name type="synonym">Muraena anguilla</name>
    <dbReference type="NCBI Taxonomy" id="7936"/>
    <lineage>
        <taxon>Eukaryota</taxon>
        <taxon>Metazoa</taxon>
        <taxon>Chordata</taxon>
        <taxon>Craniata</taxon>
        <taxon>Vertebrata</taxon>
        <taxon>Euteleostomi</taxon>
        <taxon>Actinopterygii</taxon>
        <taxon>Neopterygii</taxon>
        <taxon>Teleostei</taxon>
        <taxon>Anguilliformes</taxon>
        <taxon>Anguillidae</taxon>
        <taxon>Anguilla</taxon>
    </lineage>
</organism>
<dbReference type="EMBL" id="GBXM01007501">
    <property type="protein sequence ID" value="JAI01077.1"/>
    <property type="molecule type" value="Transcribed_RNA"/>
</dbReference>
<reference evidence="1" key="1">
    <citation type="submission" date="2014-11" db="EMBL/GenBank/DDBJ databases">
        <authorList>
            <person name="Amaro Gonzalez C."/>
        </authorList>
    </citation>
    <scope>NUCLEOTIDE SEQUENCE</scope>
</reference>
<evidence type="ECO:0000313" key="1">
    <source>
        <dbReference type="EMBL" id="JAI01077.1"/>
    </source>
</evidence>
<proteinExistence type="predicted"/>
<accession>A0A0E9XF33</accession>
<dbReference type="AlphaFoldDB" id="A0A0E9XF33"/>
<protein>
    <submittedName>
        <fullName evidence="1">Uncharacterized protein</fullName>
    </submittedName>
</protein>
<reference evidence="1" key="2">
    <citation type="journal article" date="2015" name="Fish Shellfish Immunol.">
        <title>Early steps in the European eel (Anguilla anguilla)-Vibrio vulnificus interaction in the gills: Role of the RtxA13 toxin.</title>
        <authorList>
            <person name="Callol A."/>
            <person name="Pajuelo D."/>
            <person name="Ebbesson L."/>
            <person name="Teles M."/>
            <person name="MacKenzie S."/>
            <person name="Amaro C."/>
        </authorList>
    </citation>
    <scope>NUCLEOTIDE SEQUENCE</scope>
</reference>
<name>A0A0E9XF33_ANGAN</name>
<sequence>MMISFMFVSRTMPPITISARMLWTLSTWKMRSSSHTFSKHLSNVSTNT</sequence>